<proteinExistence type="predicted"/>
<dbReference type="EMBL" id="JWZX01003328">
    <property type="protein sequence ID" value="KOO21857.1"/>
    <property type="molecule type" value="Genomic_DNA"/>
</dbReference>
<reference evidence="2" key="1">
    <citation type="journal article" date="2015" name="PLoS Genet.">
        <title>Genome Sequence and Transcriptome Analyses of Chrysochromulina tobin: Metabolic Tools for Enhanced Algal Fitness in the Prominent Order Prymnesiales (Haptophyceae).</title>
        <authorList>
            <person name="Hovde B.T."/>
            <person name="Deodato C.R."/>
            <person name="Hunsperger H.M."/>
            <person name="Ryken S.A."/>
            <person name="Yost W."/>
            <person name="Jha R.K."/>
            <person name="Patterson J."/>
            <person name="Monnat R.J. Jr."/>
            <person name="Barlow S.B."/>
            <person name="Starkenburg S.R."/>
            <person name="Cattolico R.A."/>
        </authorList>
    </citation>
    <scope>NUCLEOTIDE SEQUENCE</scope>
    <source>
        <strain evidence="2">CCMP291</strain>
    </source>
</reference>
<organism evidence="1 2">
    <name type="scientific">Chrysochromulina tobinii</name>
    <dbReference type="NCBI Taxonomy" id="1460289"/>
    <lineage>
        <taxon>Eukaryota</taxon>
        <taxon>Haptista</taxon>
        <taxon>Haptophyta</taxon>
        <taxon>Prymnesiophyceae</taxon>
        <taxon>Prymnesiales</taxon>
        <taxon>Chrysochromulinaceae</taxon>
        <taxon>Chrysochromulina</taxon>
    </lineage>
</organism>
<sequence>MRRVCVGRVECGSTAVRFTASAIEWLPTEGWFVYTEREQCRPHLALATALITALEIDPAHGSLCVWSSWPAPLGFGISADKYAPGGRPDLETSSVLFELDEPQLCVGWHTKILTELRIPKESGLVQHVTHHRGRPKLATTLATASNNFS</sequence>
<evidence type="ECO:0000313" key="1">
    <source>
        <dbReference type="EMBL" id="KOO21857.1"/>
    </source>
</evidence>
<dbReference type="AlphaFoldDB" id="A0A0M0J694"/>
<keyword evidence="2" id="KW-1185">Reference proteome</keyword>
<feature type="non-terminal residue" evidence="1">
    <location>
        <position position="149"/>
    </location>
</feature>
<comment type="caution">
    <text evidence="1">The sequence shown here is derived from an EMBL/GenBank/DDBJ whole genome shotgun (WGS) entry which is preliminary data.</text>
</comment>
<gene>
    <name evidence="1" type="ORF">Ctob_003418</name>
</gene>
<accession>A0A0M0J694</accession>
<name>A0A0M0J694_9EUKA</name>
<dbReference type="Proteomes" id="UP000037460">
    <property type="component" value="Unassembled WGS sequence"/>
</dbReference>
<evidence type="ECO:0000313" key="2">
    <source>
        <dbReference type="Proteomes" id="UP000037460"/>
    </source>
</evidence>
<protein>
    <submittedName>
        <fullName evidence="1">Uncharacterized protein</fullName>
    </submittedName>
</protein>